<sequence>MGTGIKKRPMSQVELEEMKVKIKVVYLEEGQTEDEAIEEEAKDKKEGEEIYLVVLDKGEKLPSDKEEKLQGYSVDNPYHDEKEEQSSDSNKEQKPNSTTTQVSDIIAKHDVEPVPEVKVDDPSSRVLDIAQPVDNYLTGVKYMDITPETITDKTFMTLDAKDDLGYMEHSIRQAGAVENNYKFMTRNLGSRPAGNHLGIMLDIVDESLTRARQPKKYYIAPKKKNYDLRYQVQPQLLCDVGVVERLQALQTELLDSNKFIQGQTPEQRRIRAKALDDVIEELTLKSSDDSRPKGFDDPIPTKEFDTLCDQKILDLKMNIAEIDKECMVDESYYDPIYTELQTTDKQVARPDPEYIKHRKEFYDTKVELHRPDLMTQFLQHPRNREFAGKVTIPQIMDSAYRGAVLPLSNVGDTSSDFATSLGMSATTVSSDGKLANMASAATASRFLHDYIGALLHEDVWLRYPLISTQRMYTQFDLAIMMDALFYPCMLNFLVVSFEDIRALRNYVYYFVVRPVFDVTDILGDNDSGKDMLHDFLVGGMTGVQDRSKRELFGAMRRYFGTADYSELSAQNREQSFTGVPNDYTSNLSNERGAYKEVAIDGVLDDYIFREKRDLLFCSTRHGKPGGVMLNGNMPTVSEKPRVGIWTHANEFANKFHTVMSDANMRRVIAAVDGNTIISMAKIFKKVIETRTVGFQHRLNEMNYFTHYMGKFGFAFPKSILQSLNYDWDRTPEFKEIQPGSIFSSVALTTVSDLRSVVLPDASLLVDSLNMYNNLEEFMVMKQLVYGTYSPAALQEYAQYDRPIKREDNTDKKLLMKAFELYGGSSPIINALLKEINAVTLDYFDSWYFPDEEIRRDVMPKHTLTRKFMLYFQYLNDPDVRTSYGLTDSFWLSRLEPDENIDEDTNGGLTRKTRFKAIRRVDTKPDNDTATHTYNAEEFFNTYVQGEDFDALFKHMRAIKKGEAHVKVNMPVRWSIGEMNPTAADELSSKEAFPISWTRDSAMSVSAKDITLNYWPSYTVTGEREFDEKYMFTNDKYARLGFSPIMVTDDRFTTMEDLLIKGKLIKKVKNIPERPLTLRPKREYYNPMMYDTGNL</sequence>
<evidence type="ECO:0000313" key="2">
    <source>
        <dbReference type="EMBL" id="GBH22859.1"/>
    </source>
</evidence>
<accession>A0A2V0RBY0</accession>
<reference evidence="2" key="1">
    <citation type="submission" date="2017-04" db="EMBL/GenBank/DDBJ databases">
        <title>Unveiling RNA virosphere associated with marine microorganisms.</title>
        <authorList>
            <person name="Urayama S."/>
            <person name="Takaki Y."/>
            <person name="Nishi S."/>
            <person name="Yoshida Y."/>
            <person name="Deguchi S."/>
            <person name="Takai K."/>
            <person name="Nunoura T."/>
        </authorList>
    </citation>
    <scope>NUCLEOTIDE SEQUENCE</scope>
</reference>
<dbReference type="EMBL" id="BDQE01000133">
    <property type="protein sequence ID" value="GBH22859.1"/>
    <property type="molecule type" value="Genomic_RNA"/>
</dbReference>
<protein>
    <submittedName>
        <fullName evidence="2">Uncharacterized protein</fullName>
    </submittedName>
</protein>
<proteinExistence type="predicted"/>
<dbReference type="AlphaFoldDB" id="A0A2V0RBY0"/>
<feature type="region of interest" description="Disordered" evidence="1">
    <location>
        <begin position="55"/>
        <end position="106"/>
    </location>
</feature>
<name>A0A2V0RBY0_9ZZZZ</name>
<feature type="compositionally biased region" description="Basic and acidic residues" evidence="1">
    <location>
        <begin position="56"/>
        <end position="69"/>
    </location>
</feature>
<organism evidence="2">
    <name type="scientific">viral metagenome</name>
    <dbReference type="NCBI Taxonomy" id="1070528"/>
    <lineage>
        <taxon>unclassified sequences</taxon>
        <taxon>metagenomes</taxon>
        <taxon>organismal metagenomes</taxon>
    </lineage>
</organism>
<comment type="caution">
    <text evidence="2">The sequence shown here is derived from an EMBL/GenBank/DDBJ whole genome shotgun (WGS) entry which is preliminary data.</text>
</comment>
<feature type="compositionally biased region" description="Basic and acidic residues" evidence="1">
    <location>
        <begin position="77"/>
        <end position="94"/>
    </location>
</feature>
<evidence type="ECO:0000256" key="1">
    <source>
        <dbReference type="SAM" id="MobiDB-lite"/>
    </source>
</evidence>